<name>A0A9W8AYJ0_9FUNG</name>
<dbReference type="PANTHER" id="PTHR11814">
    <property type="entry name" value="SULFATE TRANSPORTER"/>
    <property type="match status" value="1"/>
</dbReference>
<evidence type="ECO:0000259" key="7">
    <source>
        <dbReference type="PROSITE" id="PS50801"/>
    </source>
</evidence>
<evidence type="ECO:0000256" key="1">
    <source>
        <dbReference type="ARBA" id="ARBA00004141"/>
    </source>
</evidence>
<feature type="transmembrane region" description="Helical" evidence="6">
    <location>
        <begin position="324"/>
        <end position="343"/>
    </location>
</feature>
<dbReference type="GO" id="GO:0016020">
    <property type="term" value="C:membrane"/>
    <property type="evidence" value="ECO:0007669"/>
    <property type="project" value="UniProtKB-SubCell"/>
</dbReference>
<dbReference type="Pfam" id="PF00916">
    <property type="entry name" value="Sulfate_transp"/>
    <property type="match status" value="1"/>
</dbReference>
<keyword evidence="3 6" id="KW-1133">Transmembrane helix</keyword>
<evidence type="ECO:0000256" key="3">
    <source>
        <dbReference type="ARBA" id="ARBA00022989"/>
    </source>
</evidence>
<dbReference type="InterPro" id="IPR002645">
    <property type="entry name" value="STAS_dom"/>
</dbReference>
<feature type="transmembrane region" description="Helical" evidence="6">
    <location>
        <begin position="298"/>
        <end position="317"/>
    </location>
</feature>
<dbReference type="GO" id="GO:0055085">
    <property type="term" value="P:transmembrane transport"/>
    <property type="evidence" value="ECO:0007669"/>
    <property type="project" value="InterPro"/>
</dbReference>
<feature type="region of interest" description="Disordered" evidence="5">
    <location>
        <begin position="624"/>
        <end position="676"/>
    </location>
</feature>
<organism evidence="8 9">
    <name type="scientific">Dimargaris verticillata</name>
    <dbReference type="NCBI Taxonomy" id="2761393"/>
    <lineage>
        <taxon>Eukaryota</taxon>
        <taxon>Fungi</taxon>
        <taxon>Fungi incertae sedis</taxon>
        <taxon>Zoopagomycota</taxon>
        <taxon>Kickxellomycotina</taxon>
        <taxon>Dimargaritomycetes</taxon>
        <taxon>Dimargaritales</taxon>
        <taxon>Dimargaritaceae</taxon>
        <taxon>Dimargaris</taxon>
    </lineage>
</organism>
<dbReference type="InterPro" id="IPR036513">
    <property type="entry name" value="STAS_dom_sf"/>
</dbReference>
<feature type="domain" description="STAS" evidence="7">
    <location>
        <begin position="412"/>
        <end position="622"/>
    </location>
</feature>
<dbReference type="OrthoDB" id="288203at2759"/>
<feature type="compositionally biased region" description="Polar residues" evidence="5">
    <location>
        <begin position="550"/>
        <end position="566"/>
    </location>
</feature>
<feature type="transmembrane region" description="Helical" evidence="6">
    <location>
        <begin position="130"/>
        <end position="155"/>
    </location>
</feature>
<reference evidence="8" key="1">
    <citation type="submission" date="2022-07" db="EMBL/GenBank/DDBJ databases">
        <title>Phylogenomic reconstructions and comparative analyses of Kickxellomycotina fungi.</title>
        <authorList>
            <person name="Reynolds N.K."/>
            <person name="Stajich J.E."/>
            <person name="Barry K."/>
            <person name="Grigoriev I.V."/>
            <person name="Crous P."/>
            <person name="Smith M.E."/>
        </authorList>
    </citation>
    <scope>NUCLEOTIDE SEQUENCE</scope>
    <source>
        <strain evidence="8">RSA 567</strain>
    </source>
</reference>
<evidence type="ECO:0000256" key="5">
    <source>
        <dbReference type="SAM" id="MobiDB-lite"/>
    </source>
</evidence>
<comment type="caution">
    <text evidence="8">The sequence shown here is derived from an EMBL/GenBank/DDBJ whole genome shotgun (WGS) entry which is preliminary data.</text>
</comment>
<feature type="transmembrane region" description="Helical" evidence="6">
    <location>
        <begin position="355"/>
        <end position="385"/>
    </location>
</feature>
<keyword evidence="2 6" id="KW-0812">Transmembrane</keyword>
<dbReference type="AlphaFoldDB" id="A0A9W8AYJ0"/>
<keyword evidence="4 6" id="KW-0472">Membrane</keyword>
<dbReference type="PROSITE" id="PS50801">
    <property type="entry name" value="STAS"/>
    <property type="match status" value="1"/>
</dbReference>
<feature type="transmembrane region" description="Helical" evidence="6">
    <location>
        <begin position="167"/>
        <end position="188"/>
    </location>
</feature>
<feature type="compositionally biased region" description="Basic and acidic residues" evidence="5">
    <location>
        <begin position="633"/>
        <end position="648"/>
    </location>
</feature>
<accession>A0A9W8AYJ0</accession>
<feature type="compositionally biased region" description="Basic and acidic residues" evidence="5">
    <location>
        <begin position="879"/>
        <end position="891"/>
    </location>
</feature>
<dbReference type="SUPFAM" id="SSF52091">
    <property type="entry name" value="SpoIIaa-like"/>
    <property type="match status" value="1"/>
</dbReference>
<feature type="compositionally biased region" description="Polar residues" evidence="5">
    <location>
        <begin position="856"/>
        <end position="869"/>
    </location>
</feature>
<proteinExistence type="predicted"/>
<feature type="compositionally biased region" description="Basic and acidic residues" evidence="5">
    <location>
        <begin position="539"/>
        <end position="549"/>
    </location>
</feature>
<feature type="region of interest" description="Disordered" evidence="5">
    <location>
        <begin position="830"/>
        <end position="910"/>
    </location>
</feature>
<sequence>MVQTYTEEFKERAAVFVKRLPRATPYYLRSLVPFSYWIRRYNRTWFYGDLIAGLTVGVMLVPQSLAYAKVALLPLQYGLYTGLMGTLVYTFFGTSKDIAVGPTAVISMFTGQVATKIAAETDYEMPEIAIAMGFILGIIITGVGLLKLGIIMDLVSAPVIMGFTSGAALRILVGQATVVLFTIISFLVCRNQDPPPLKLTGDVPSGFPKPQVPTLNGDLLSKMASSLITGFLLCVIEHIAIAKAFARKEQYHLDCNQELISIGLGNICGAFFSAYAVTGSFSRSAVSNQSGSRSPLNSGITAVFVAIAILALPPLFYYIPSSCLAAIIITSVSHLISGPKLYWRLWRIDPVDFLASIIAFLVTVFAEVEYGIYAAVGFSVLVMLYRIARPKWRLLAEVKESLGTYIDRDNSNYPTTDPPPGIVVIRLEESLTFPNMEYFKDHVLTAVYTQTSSPIPPRKTADRNWSDGIDRALENKIHCEWRRRQARARNAQVARHMALSLAPASRATGVSTSAPLAMDMQNAMANESSTMAALTAVSSKDDAKLRRESQTSVESANGSVGSQSTRIGQHDAFYEAAANPGDPYERPFLRAIVFDFSAVNNLDSSGLQCLFDLRSQLREYAGCDASSLCPPTTEDKPNDVSDNGKENQGENARAGTESDPSTPTGDTHPGPSLKPMPNHTFAMHFVSVHPRVLRVLELSGITTDVVPVVPVISTAASLNQGGQDTSLNRSENDDGDIGHVLHGASDSDNEGELSKCDLVYHKGKRWSMPPTQAPVRHVENGSTVDVGKRIHGKAGPSLPPPLVNKSLRWLNSHHLTVPRSYRFISQDAMAPPHAGERYECTDDDKPDSIYRPDAFQDSSQYLSSTNAGPSSGGPGFVHGKGDTAEIHRVAGDNRGTTVPPSIRSKVSKADTRNEPIVQEKLRVVHLTIQDAISSIVENHGKAIDCDL</sequence>
<dbReference type="Proteomes" id="UP001151582">
    <property type="component" value="Unassembled WGS sequence"/>
</dbReference>
<comment type="subcellular location">
    <subcellularLocation>
        <location evidence="1">Membrane</location>
        <topology evidence="1">Multi-pass membrane protein</topology>
    </subcellularLocation>
</comment>
<keyword evidence="9" id="KW-1185">Reference proteome</keyword>
<evidence type="ECO:0000313" key="9">
    <source>
        <dbReference type="Proteomes" id="UP001151582"/>
    </source>
</evidence>
<evidence type="ECO:0000256" key="4">
    <source>
        <dbReference type="ARBA" id="ARBA00023136"/>
    </source>
</evidence>
<dbReference type="EMBL" id="JANBQB010000512">
    <property type="protein sequence ID" value="KAJ1975581.1"/>
    <property type="molecule type" value="Genomic_DNA"/>
</dbReference>
<dbReference type="InterPro" id="IPR011547">
    <property type="entry name" value="SLC26A/SulP_dom"/>
</dbReference>
<dbReference type="Pfam" id="PF01740">
    <property type="entry name" value="STAS"/>
    <property type="match status" value="1"/>
</dbReference>
<feature type="region of interest" description="Disordered" evidence="5">
    <location>
        <begin position="537"/>
        <end position="566"/>
    </location>
</feature>
<gene>
    <name evidence="8" type="primary">SUL2</name>
    <name evidence="8" type="ORF">H4R34_004282</name>
</gene>
<feature type="transmembrane region" description="Helical" evidence="6">
    <location>
        <begin position="45"/>
        <end position="65"/>
    </location>
</feature>
<evidence type="ECO:0000313" key="8">
    <source>
        <dbReference type="EMBL" id="KAJ1975581.1"/>
    </source>
</evidence>
<protein>
    <submittedName>
        <fullName evidence="8">Sulfate permease 2</fullName>
    </submittedName>
</protein>
<feature type="transmembrane region" description="Helical" evidence="6">
    <location>
        <begin position="223"/>
        <end position="246"/>
    </location>
</feature>
<feature type="transmembrane region" description="Helical" evidence="6">
    <location>
        <begin position="258"/>
        <end position="278"/>
    </location>
</feature>
<evidence type="ECO:0000256" key="2">
    <source>
        <dbReference type="ARBA" id="ARBA00022692"/>
    </source>
</evidence>
<dbReference type="InterPro" id="IPR001902">
    <property type="entry name" value="SLC26A/SulP_fam"/>
</dbReference>
<evidence type="ECO:0000256" key="6">
    <source>
        <dbReference type="SAM" id="Phobius"/>
    </source>
</evidence>
<dbReference type="Gene3D" id="3.30.750.24">
    <property type="entry name" value="STAS domain"/>
    <property type="match status" value="1"/>
</dbReference>